<dbReference type="PIRSF" id="PIRSF001413">
    <property type="entry name" value="Trp_syn_beta"/>
    <property type="match status" value="1"/>
</dbReference>
<comment type="similarity">
    <text evidence="4 12">Belongs to the TrpB family.</text>
</comment>
<dbReference type="Pfam" id="PF00291">
    <property type="entry name" value="PALP"/>
    <property type="match status" value="1"/>
</dbReference>
<gene>
    <name evidence="12" type="primary">trpB</name>
    <name evidence="14" type="ORF">1374</name>
</gene>
<dbReference type="HAMAP" id="MF_00133">
    <property type="entry name" value="Trp_synth_beta"/>
    <property type="match status" value="1"/>
</dbReference>
<dbReference type="PIRSF" id="PIRSF500824">
    <property type="entry name" value="TrpB_prok"/>
    <property type="match status" value="1"/>
</dbReference>
<dbReference type="Gene3D" id="3.40.50.1100">
    <property type="match status" value="2"/>
</dbReference>
<dbReference type="PROSITE" id="PS00168">
    <property type="entry name" value="TRP_SYNTHASE_BETA"/>
    <property type="match status" value="1"/>
</dbReference>
<comment type="pathway">
    <text evidence="3 12">Amino-acid biosynthesis; L-tryptophan biosynthesis; L-tryptophan from chorismate: step 5/5.</text>
</comment>
<protein>
    <recommendedName>
        <fullName evidence="12">Tryptophan synthase beta chain</fullName>
        <ecNumber evidence="12">4.2.1.20</ecNumber>
    </recommendedName>
</protein>
<dbReference type="InterPro" id="IPR023026">
    <property type="entry name" value="Trp_synth_beta/beta-like"/>
</dbReference>
<evidence type="ECO:0000256" key="12">
    <source>
        <dbReference type="HAMAP-Rule" id="MF_00133"/>
    </source>
</evidence>
<dbReference type="OrthoDB" id="9766131at2"/>
<dbReference type="NCBIfam" id="TIGR01415">
    <property type="entry name" value="trpB_rel"/>
    <property type="match status" value="1"/>
</dbReference>
<comment type="catalytic activity">
    <reaction evidence="11 12">
        <text>(1S,2R)-1-C-(indol-3-yl)glycerol 3-phosphate + L-serine = D-glyceraldehyde 3-phosphate + L-tryptophan + H2O</text>
        <dbReference type="Rhea" id="RHEA:10532"/>
        <dbReference type="ChEBI" id="CHEBI:15377"/>
        <dbReference type="ChEBI" id="CHEBI:33384"/>
        <dbReference type="ChEBI" id="CHEBI:57912"/>
        <dbReference type="ChEBI" id="CHEBI:58866"/>
        <dbReference type="ChEBI" id="CHEBI:59776"/>
        <dbReference type="EC" id="4.2.1.20"/>
    </reaction>
</comment>
<name>A0A0E3W359_9FIRM</name>
<reference evidence="14 15" key="1">
    <citation type="submission" date="2015-03" db="EMBL/GenBank/DDBJ databases">
        <authorList>
            <person name="Murphy D."/>
        </authorList>
    </citation>
    <scope>NUCLEOTIDE SEQUENCE [LARGE SCALE GENOMIC DNA]</scope>
    <source>
        <strain evidence="14 15">OL-4</strain>
    </source>
</reference>
<evidence type="ECO:0000256" key="10">
    <source>
        <dbReference type="ARBA" id="ARBA00023239"/>
    </source>
</evidence>
<evidence type="ECO:0000256" key="5">
    <source>
        <dbReference type="ARBA" id="ARBA00011270"/>
    </source>
</evidence>
<dbReference type="AlphaFoldDB" id="A0A0E3W359"/>
<keyword evidence="8 12" id="KW-0663">Pyridoxal phosphate</keyword>
<evidence type="ECO:0000256" key="11">
    <source>
        <dbReference type="ARBA" id="ARBA00049047"/>
    </source>
</evidence>
<dbReference type="InterPro" id="IPR006653">
    <property type="entry name" value="Trp_synth_b_CS"/>
</dbReference>
<accession>A0A0E3W359</accession>
<evidence type="ECO:0000256" key="3">
    <source>
        <dbReference type="ARBA" id="ARBA00004733"/>
    </source>
</evidence>
<dbReference type="NCBIfam" id="NF009057">
    <property type="entry name" value="PRK12391.1"/>
    <property type="match status" value="1"/>
</dbReference>
<dbReference type="PANTHER" id="PTHR48077:SF6">
    <property type="entry name" value="TRYPTOPHAN SYNTHASE"/>
    <property type="match status" value="1"/>
</dbReference>
<comment type="function">
    <text evidence="2 12">The beta subunit is responsible for the synthesis of L-tryptophan from indole and L-serine.</text>
</comment>
<evidence type="ECO:0000313" key="14">
    <source>
        <dbReference type="EMBL" id="CFX52053.1"/>
    </source>
</evidence>
<dbReference type="UniPathway" id="UPA00035">
    <property type="reaction ID" value="UER00044"/>
</dbReference>
<dbReference type="GO" id="GO:0030170">
    <property type="term" value="F:pyridoxal phosphate binding"/>
    <property type="evidence" value="ECO:0007669"/>
    <property type="project" value="InterPro"/>
</dbReference>
<feature type="modified residue" description="N6-(pyridoxal phosphate)lysine" evidence="12">
    <location>
        <position position="115"/>
    </location>
</feature>
<proteinExistence type="inferred from homology"/>
<evidence type="ECO:0000256" key="1">
    <source>
        <dbReference type="ARBA" id="ARBA00001933"/>
    </source>
</evidence>
<sequence>MSREELTKIILPEDKLPKFWYNVQADMPNPLAPGLNPQTKQPLTPADLEPIFARELILQEVSTERYIEIPSEVRELYKQYRPAPLFRAHRLEKALDTPCRIYYKYEGVSPVGSHKLNSALPQVFYNKIQGIKRITTETGAGQWGTALSLACKHFDVEAMIYMVRVSYNQKPYRRSIMELYGGKCVSSPSPLTKAGRDVLENYPDTPGTLAIAISEAVEDAISRDDTNYSLGSVLNHVCLHQTIIGQEVKLQMEMVDDYPDIVIGCCGGGSNFAGIALPFIPDKLAGSKVRLLGVEPAACPTMTKGVFAYDYGDVVGYTPMLKMYTLGHDFTPSGIHAGGLRYHGESPLVSQLYHDKLFEATAVKQNAAFAAAMLFAQNEGIVPAPESAHAICAAVDEALKAKEEGVTKTIVFNLSGHGHLDLYSYDRYLSGETEDIEFSCEDLEISLKTLPQV</sequence>
<dbReference type="SUPFAM" id="SSF53686">
    <property type="entry name" value="Tryptophan synthase beta subunit-like PLP-dependent enzymes"/>
    <property type="match status" value="1"/>
</dbReference>
<evidence type="ECO:0000259" key="13">
    <source>
        <dbReference type="Pfam" id="PF00291"/>
    </source>
</evidence>
<keyword evidence="10 12" id="KW-0456">Lyase</keyword>
<comment type="cofactor">
    <cofactor evidence="1 12">
        <name>pyridoxal 5'-phosphate</name>
        <dbReference type="ChEBI" id="CHEBI:597326"/>
    </cofactor>
</comment>
<keyword evidence="6 12" id="KW-0028">Amino-acid biosynthesis</keyword>
<evidence type="ECO:0000256" key="8">
    <source>
        <dbReference type="ARBA" id="ARBA00022898"/>
    </source>
</evidence>
<evidence type="ECO:0000256" key="7">
    <source>
        <dbReference type="ARBA" id="ARBA00022822"/>
    </source>
</evidence>
<dbReference type="GO" id="GO:0005737">
    <property type="term" value="C:cytoplasm"/>
    <property type="evidence" value="ECO:0007669"/>
    <property type="project" value="TreeGrafter"/>
</dbReference>
<evidence type="ECO:0000256" key="6">
    <source>
        <dbReference type="ARBA" id="ARBA00022605"/>
    </source>
</evidence>
<keyword evidence="7 12" id="KW-0822">Tryptophan biosynthesis</keyword>
<dbReference type="STRING" id="690567.1374"/>
<evidence type="ECO:0000256" key="2">
    <source>
        <dbReference type="ARBA" id="ARBA00002786"/>
    </source>
</evidence>
<keyword evidence="15" id="KW-1185">Reference proteome</keyword>
<dbReference type="InterPro" id="IPR001926">
    <property type="entry name" value="TrpB-like_PALP"/>
</dbReference>
<keyword evidence="9 12" id="KW-0057">Aromatic amino acid biosynthesis</keyword>
<feature type="domain" description="Tryptophan synthase beta chain-like PALP" evidence="13">
    <location>
        <begin position="79"/>
        <end position="416"/>
    </location>
</feature>
<evidence type="ECO:0000256" key="9">
    <source>
        <dbReference type="ARBA" id="ARBA00023141"/>
    </source>
</evidence>
<dbReference type="Proteomes" id="UP000045545">
    <property type="component" value="Unassembled WGS sequence"/>
</dbReference>
<dbReference type="PANTHER" id="PTHR48077">
    <property type="entry name" value="TRYPTOPHAN SYNTHASE-RELATED"/>
    <property type="match status" value="1"/>
</dbReference>
<evidence type="ECO:0000313" key="15">
    <source>
        <dbReference type="Proteomes" id="UP000045545"/>
    </source>
</evidence>
<dbReference type="InterPro" id="IPR006316">
    <property type="entry name" value="Trp_synth_b-like"/>
</dbReference>
<dbReference type="EMBL" id="CGIH01000026">
    <property type="protein sequence ID" value="CFX52053.1"/>
    <property type="molecule type" value="Genomic_DNA"/>
</dbReference>
<comment type="subunit">
    <text evidence="5 12">Tetramer of two alpha and two beta chains.</text>
</comment>
<dbReference type="EC" id="4.2.1.20" evidence="12"/>
<dbReference type="GO" id="GO:0052684">
    <property type="term" value="F:L-serine hydro-lyase (adding indole, L-tryptophan-forming) activity"/>
    <property type="evidence" value="ECO:0007669"/>
    <property type="project" value="TreeGrafter"/>
</dbReference>
<dbReference type="GO" id="GO:0004834">
    <property type="term" value="F:tryptophan synthase activity"/>
    <property type="evidence" value="ECO:0007669"/>
    <property type="project" value="UniProtKB-UniRule"/>
</dbReference>
<evidence type="ECO:0000256" key="4">
    <source>
        <dbReference type="ARBA" id="ARBA00009982"/>
    </source>
</evidence>
<dbReference type="InterPro" id="IPR036052">
    <property type="entry name" value="TrpB-like_PALP_sf"/>
</dbReference>
<organism evidence="14 15">
    <name type="scientific">Syntrophomonas zehnderi OL-4</name>
    <dbReference type="NCBI Taxonomy" id="690567"/>
    <lineage>
        <taxon>Bacteria</taxon>
        <taxon>Bacillati</taxon>
        <taxon>Bacillota</taxon>
        <taxon>Clostridia</taxon>
        <taxon>Eubacteriales</taxon>
        <taxon>Syntrophomonadaceae</taxon>
        <taxon>Syntrophomonas</taxon>
    </lineage>
</organism>
<dbReference type="RefSeq" id="WP_046496901.1">
    <property type="nucleotide sequence ID" value="NZ_CGIH01000026.1"/>
</dbReference>